<reference evidence="1" key="2">
    <citation type="journal article" date="2015" name="Data Brief">
        <title>Shoot transcriptome of the giant reed, Arundo donax.</title>
        <authorList>
            <person name="Barrero R.A."/>
            <person name="Guerrero F.D."/>
            <person name="Moolhuijzen P."/>
            <person name="Goolsby J.A."/>
            <person name="Tidwell J."/>
            <person name="Bellgard S.E."/>
            <person name="Bellgard M.I."/>
        </authorList>
    </citation>
    <scope>NUCLEOTIDE SEQUENCE</scope>
    <source>
        <tissue evidence="1">Shoot tissue taken approximately 20 cm above the soil surface</tissue>
    </source>
</reference>
<organism evidence="1">
    <name type="scientific">Arundo donax</name>
    <name type="common">Giant reed</name>
    <name type="synonym">Donax arundinaceus</name>
    <dbReference type="NCBI Taxonomy" id="35708"/>
    <lineage>
        <taxon>Eukaryota</taxon>
        <taxon>Viridiplantae</taxon>
        <taxon>Streptophyta</taxon>
        <taxon>Embryophyta</taxon>
        <taxon>Tracheophyta</taxon>
        <taxon>Spermatophyta</taxon>
        <taxon>Magnoliopsida</taxon>
        <taxon>Liliopsida</taxon>
        <taxon>Poales</taxon>
        <taxon>Poaceae</taxon>
        <taxon>PACMAD clade</taxon>
        <taxon>Arundinoideae</taxon>
        <taxon>Arundineae</taxon>
        <taxon>Arundo</taxon>
    </lineage>
</organism>
<evidence type="ECO:0000313" key="1">
    <source>
        <dbReference type="EMBL" id="JAD56219.1"/>
    </source>
</evidence>
<protein>
    <submittedName>
        <fullName evidence="1">Uncharacterized protein</fullName>
    </submittedName>
</protein>
<reference evidence="1" key="1">
    <citation type="submission" date="2014-09" db="EMBL/GenBank/DDBJ databases">
        <authorList>
            <person name="Magalhaes I.L.F."/>
            <person name="Oliveira U."/>
            <person name="Santos F.R."/>
            <person name="Vidigal T.H.D.A."/>
            <person name="Brescovit A.D."/>
            <person name="Santos A.J."/>
        </authorList>
    </citation>
    <scope>NUCLEOTIDE SEQUENCE</scope>
    <source>
        <tissue evidence="1">Shoot tissue taken approximately 20 cm above the soil surface</tissue>
    </source>
</reference>
<sequence length="64" mass="7664">MARIIQELTHEKFPSPGEAASKLINEYSKYYQAKYKSSRHHHLSQVSIFLNHRLLVTHHLWKYT</sequence>
<accession>A0A0A9AWW3</accession>
<dbReference type="AlphaFoldDB" id="A0A0A9AWW3"/>
<dbReference type="EMBL" id="GBRH01241676">
    <property type="protein sequence ID" value="JAD56219.1"/>
    <property type="molecule type" value="Transcribed_RNA"/>
</dbReference>
<proteinExistence type="predicted"/>
<name>A0A0A9AWW3_ARUDO</name>